<sequence>MSEKNHEQLEAELESLLEKVFAADTKEYHKRGFKRRVGCPRGVIGSSHHGAVLDLLGRSVACPQRVAVQPPARGRMGTPYDDCYGRLR</sequence>
<evidence type="ECO:0000313" key="1">
    <source>
        <dbReference type="EMBL" id="PYI68904.1"/>
    </source>
</evidence>
<organism evidence="1 2">
    <name type="scientific">Arthrobacter livingstonensis</name>
    <dbReference type="NCBI Taxonomy" id="670078"/>
    <lineage>
        <taxon>Bacteria</taxon>
        <taxon>Bacillati</taxon>
        <taxon>Actinomycetota</taxon>
        <taxon>Actinomycetes</taxon>
        <taxon>Micrococcales</taxon>
        <taxon>Micrococcaceae</taxon>
        <taxon>Arthrobacter</taxon>
    </lineage>
</organism>
<gene>
    <name evidence="1" type="ORF">CVV68_03575</name>
</gene>
<dbReference type="AlphaFoldDB" id="A0A2V5LE93"/>
<dbReference type="RefSeq" id="WP_110499653.1">
    <property type="nucleotide sequence ID" value="NZ_QJVD01000003.1"/>
</dbReference>
<protein>
    <submittedName>
        <fullName evidence="1">Uncharacterized protein</fullName>
    </submittedName>
</protein>
<accession>A0A2V5LE93</accession>
<dbReference type="Proteomes" id="UP000247832">
    <property type="component" value="Unassembled WGS sequence"/>
</dbReference>
<name>A0A2V5LE93_9MICC</name>
<evidence type="ECO:0000313" key="2">
    <source>
        <dbReference type="Proteomes" id="UP000247832"/>
    </source>
</evidence>
<comment type="caution">
    <text evidence="1">The sequence shown here is derived from an EMBL/GenBank/DDBJ whole genome shotgun (WGS) entry which is preliminary data.</text>
</comment>
<reference evidence="1 2" key="1">
    <citation type="submission" date="2018-05" db="EMBL/GenBank/DDBJ databases">
        <title>Genetic diversity of glacier-inhabiting Cryobacterium bacteria in China and description of Cryobacterium mengkeensis sp. nov. and Arthrobacter glacialis sp. nov.</title>
        <authorList>
            <person name="Liu Q."/>
            <person name="Xin Y.-H."/>
        </authorList>
    </citation>
    <scope>NUCLEOTIDE SEQUENCE [LARGE SCALE GENOMIC DNA]</scope>
    <source>
        <strain evidence="1 2">LI2</strain>
    </source>
</reference>
<proteinExistence type="predicted"/>
<dbReference type="EMBL" id="QJVD01000003">
    <property type="protein sequence ID" value="PYI68904.1"/>
    <property type="molecule type" value="Genomic_DNA"/>
</dbReference>
<keyword evidence="2" id="KW-1185">Reference proteome</keyword>